<dbReference type="OrthoDB" id="9807795at2"/>
<feature type="domain" description="Glycosyltransferase 2-like" evidence="2">
    <location>
        <begin position="7"/>
        <end position="115"/>
    </location>
</feature>
<proteinExistence type="predicted"/>
<dbReference type="GO" id="GO:0016740">
    <property type="term" value="F:transferase activity"/>
    <property type="evidence" value="ECO:0007669"/>
    <property type="project" value="UniProtKB-KW"/>
</dbReference>
<dbReference type="Pfam" id="PF00535">
    <property type="entry name" value="Glycos_transf_2"/>
    <property type="match status" value="1"/>
</dbReference>
<keyword evidence="3" id="KW-0808">Transferase</keyword>
<sequence>MTDLFVSIVIVNFNYAAFLNEAIDSALGQDWPHCETIVVDDCSTDASAEIMQSYGNRIKSIYRPENGGMSAAVNSGFAQSAGAIVMFLDADDFLYLDAARRVVAAWSDNIAQVQARLDLVDVSGTVEDVFPPYEVQLDSGDVSAALALRGRYSTTVTTGLAFARSALEQVMPIPERAFDRSADGYLATVAPLYGELAVIEKPIGAYRRHDSNHSGFAANMAKRARWRIDHDEQRYIALRHHGGRQGIAIGAEPGMHDATHLEQRIASLCFDRPQHPYADDRRPAIAVAGARAAFASTMSMKRRTTHAGMFLVAGFTPLFIARRALAWKLERSSRPAFIDWLAGRLRRMMG</sequence>
<organism evidence="3 4">
    <name type="scientific">Sphingomonas paeninsulae</name>
    <dbReference type="NCBI Taxonomy" id="2319844"/>
    <lineage>
        <taxon>Bacteria</taxon>
        <taxon>Pseudomonadati</taxon>
        <taxon>Pseudomonadota</taxon>
        <taxon>Alphaproteobacteria</taxon>
        <taxon>Sphingomonadales</taxon>
        <taxon>Sphingomonadaceae</taxon>
        <taxon>Sphingomonas</taxon>
    </lineage>
</organism>
<name>A0A494TPE9_SPHPE</name>
<evidence type="ECO:0000313" key="3">
    <source>
        <dbReference type="EMBL" id="AYJ86955.1"/>
    </source>
</evidence>
<feature type="transmembrane region" description="Helical" evidence="1">
    <location>
        <begin position="307"/>
        <end position="325"/>
    </location>
</feature>
<keyword evidence="1" id="KW-0472">Membrane</keyword>
<dbReference type="PANTHER" id="PTHR43685:SF11">
    <property type="entry name" value="GLYCOSYLTRANSFERASE TAGX-RELATED"/>
    <property type="match status" value="1"/>
</dbReference>
<gene>
    <name evidence="3" type="ORF">D3Y57_14685</name>
</gene>
<dbReference type="InterPro" id="IPR001173">
    <property type="entry name" value="Glyco_trans_2-like"/>
</dbReference>
<evidence type="ECO:0000313" key="4">
    <source>
        <dbReference type="Proteomes" id="UP000276254"/>
    </source>
</evidence>
<evidence type="ECO:0000259" key="2">
    <source>
        <dbReference type="Pfam" id="PF00535"/>
    </source>
</evidence>
<keyword evidence="1" id="KW-0812">Transmembrane</keyword>
<accession>A0A494TPE9</accession>
<dbReference type="Gene3D" id="3.90.550.10">
    <property type="entry name" value="Spore Coat Polysaccharide Biosynthesis Protein SpsA, Chain A"/>
    <property type="match status" value="1"/>
</dbReference>
<dbReference type="Proteomes" id="UP000276254">
    <property type="component" value="Chromosome"/>
</dbReference>
<dbReference type="KEGG" id="spha:D3Y57_14685"/>
<dbReference type="AlphaFoldDB" id="A0A494TPE9"/>
<dbReference type="InterPro" id="IPR029044">
    <property type="entry name" value="Nucleotide-diphossugar_trans"/>
</dbReference>
<dbReference type="EMBL" id="CP032829">
    <property type="protein sequence ID" value="AYJ86955.1"/>
    <property type="molecule type" value="Genomic_DNA"/>
</dbReference>
<evidence type="ECO:0000256" key="1">
    <source>
        <dbReference type="SAM" id="Phobius"/>
    </source>
</evidence>
<dbReference type="SUPFAM" id="SSF53448">
    <property type="entry name" value="Nucleotide-diphospho-sugar transferases"/>
    <property type="match status" value="1"/>
</dbReference>
<dbReference type="RefSeq" id="WP_121153763.1">
    <property type="nucleotide sequence ID" value="NZ_CP032829.1"/>
</dbReference>
<keyword evidence="4" id="KW-1185">Reference proteome</keyword>
<dbReference type="InterPro" id="IPR050834">
    <property type="entry name" value="Glycosyltransf_2"/>
</dbReference>
<keyword evidence="1" id="KW-1133">Transmembrane helix</keyword>
<dbReference type="PANTHER" id="PTHR43685">
    <property type="entry name" value="GLYCOSYLTRANSFERASE"/>
    <property type="match status" value="1"/>
</dbReference>
<protein>
    <submittedName>
        <fullName evidence="3">Glycosyltransferase</fullName>
    </submittedName>
</protein>
<reference evidence="3 4" key="1">
    <citation type="submission" date="2018-09" db="EMBL/GenBank/DDBJ databases">
        <title>Sphingomonas peninsula sp. nov., isolated from fildes peninsula, Antarctic soil.</title>
        <authorList>
            <person name="Yingchao G."/>
        </authorList>
    </citation>
    <scope>NUCLEOTIDE SEQUENCE [LARGE SCALE GENOMIC DNA]</scope>
    <source>
        <strain evidence="3 4">YZ-8</strain>
    </source>
</reference>